<feature type="transmembrane region" description="Helical" evidence="6">
    <location>
        <begin position="299"/>
        <end position="319"/>
    </location>
</feature>
<feature type="transmembrane region" description="Helical" evidence="6">
    <location>
        <begin position="45"/>
        <end position="62"/>
    </location>
</feature>
<feature type="transmembrane region" description="Helical" evidence="6">
    <location>
        <begin position="12"/>
        <end position="33"/>
    </location>
</feature>
<evidence type="ECO:0000256" key="4">
    <source>
        <dbReference type="ARBA" id="ARBA00022989"/>
    </source>
</evidence>
<accession>K6DSJ8</accession>
<feature type="transmembrane region" description="Helical" evidence="6">
    <location>
        <begin position="175"/>
        <end position="193"/>
    </location>
</feature>
<evidence type="ECO:0000256" key="6">
    <source>
        <dbReference type="SAM" id="Phobius"/>
    </source>
</evidence>
<keyword evidence="4 6" id="KW-1133">Transmembrane helix</keyword>
<gene>
    <name evidence="7" type="ORF">BABA_01590</name>
</gene>
<dbReference type="PANTHER" id="PTHR30250:SF11">
    <property type="entry name" value="O-ANTIGEN TRANSPORTER-RELATED"/>
    <property type="match status" value="1"/>
</dbReference>
<protein>
    <submittedName>
        <fullName evidence="7">Polysaccharide transporter</fullName>
    </submittedName>
</protein>
<dbReference type="Pfam" id="PF01943">
    <property type="entry name" value="Polysacc_synt"/>
    <property type="match status" value="1"/>
</dbReference>
<evidence type="ECO:0000256" key="2">
    <source>
        <dbReference type="ARBA" id="ARBA00022475"/>
    </source>
</evidence>
<keyword evidence="8" id="KW-1185">Reference proteome</keyword>
<dbReference type="eggNOG" id="COG2244">
    <property type="taxonomic scope" value="Bacteria"/>
</dbReference>
<proteinExistence type="predicted"/>
<keyword evidence="2" id="KW-1003">Cell membrane</keyword>
<dbReference type="PANTHER" id="PTHR30250">
    <property type="entry name" value="PST FAMILY PREDICTED COLANIC ACID TRANSPORTER"/>
    <property type="match status" value="1"/>
</dbReference>
<evidence type="ECO:0000313" key="8">
    <source>
        <dbReference type="Proteomes" id="UP000006316"/>
    </source>
</evidence>
<evidence type="ECO:0000256" key="1">
    <source>
        <dbReference type="ARBA" id="ARBA00004651"/>
    </source>
</evidence>
<name>K6DSJ8_9BACI</name>
<dbReference type="EMBL" id="AJLS01000009">
    <property type="protein sequence ID" value="EKN71334.1"/>
    <property type="molecule type" value="Genomic_DNA"/>
</dbReference>
<feature type="transmembrane region" description="Helical" evidence="6">
    <location>
        <begin position="325"/>
        <end position="346"/>
    </location>
</feature>
<dbReference type="PATRIC" id="fig|1117379.3.peg.333"/>
<feature type="transmembrane region" description="Helical" evidence="6">
    <location>
        <begin position="418"/>
        <end position="446"/>
    </location>
</feature>
<feature type="transmembrane region" description="Helical" evidence="6">
    <location>
        <begin position="253"/>
        <end position="278"/>
    </location>
</feature>
<dbReference type="STRING" id="1117379.BABA_01590"/>
<feature type="transmembrane region" description="Helical" evidence="6">
    <location>
        <begin position="358"/>
        <end position="380"/>
    </location>
</feature>
<sequence length="472" mass="54520">MNNKAVTFLKNFSYTLSSNLISLIISTIVILIVPKLLGVEDYGYWQLYLFYSSYVGFLHFGWNDGIYLRYGGKEYNDLNKNLFFSQFWMLVIFQIIISVFVICLSITFSTDTNRSFILIMTALCLLIVNVRFMLIYILQGTNRIKEYAQITMMERVLYCLLILLFLLVGVREYKILIVADLAGKFISLFYSIYSCKDIVFKKVTTFYFDLKETYENIRVGIKLMFSNIASMLIIGIVQFGIERTWDVATFGKVSLTLVISNLMMVFISAVGVIMFPVLRRTNQEMLPNIYKTMRTTLMAPLLGLLMVYFPLKVILSVWLPQYEVSLMYMALLFPMCVFEGKMSLLINTYLKTLRKEKWMLTINIVSVLFSLVLTAFFTIVFKNLSFAIVSIVILLAFRCAIAEVYLSKILNISVQKDIILELVMTLVFILTGWFLSPGIGIVSYLFGYLLYLLIKRKDINTTFINVKQLARG</sequence>
<feature type="transmembrane region" description="Helical" evidence="6">
    <location>
        <begin position="115"/>
        <end position="138"/>
    </location>
</feature>
<feature type="transmembrane region" description="Helical" evidence="6">
    <location>
        <begin position="386"/>
        <end position="406"/>
    </location>
</feature>
<feature type="transmembrane region" description="Helical" evidence="6">
    <location>
        <begin position="219"/>
        <end position="241"/>
    </location>
</feature>
<keyword evidence="3 6" id="KW-0812">Transmembrane</keyword>
<dbReference type="RefSeq" id="WP_007083361.1">
    <property type="nucleotide sequence ID" value="NZ_AJLS01000009.1"/>
</dbReference>
<keyword evidence="5 6" id="KW-0472">Membrane</keyword>
<dbReference type="InterPro" id="IPR050833">
    <property type="entry name" value="Poly_Biosynth_Transport"/>
</dbReference>
<dbReference type="OrthoDB" id="385011at2"/>
<feature type="transmembrane region" description="Helical" evidence="6">
    <location>
        <begin position="150"/>
        <end position="169"/>
    </location>
</feature>
<dbReference type="InterPro" id="IPR002797">
    <property type="entry name" value="Polysacc_synth"/>
</dbReference>
<evidence type="ECO:0000313" key="7">
    <source>
        <dbReference type="EMBL" id="EKN71334.1"/>
    </source>
</evidence>
<dbReference type="AlphaFoldDB" id="K6DSJ8"/>
<comment type="caution">
    <text evidence="7">The sequence shown here is derived from an EMBL/GenBank/DDBJ whole genome shotgun (WGS) entry which is preliminary data.</text>
</comment>
<reference evidence="7 8" key="1">
    <citation type="journal article" date="2012" name="Front. Microbiol.">
        <title>Redundancy and modularity in membrane-associated dissimilatory nitrate reduction in Bacillus.</title>
        <authorList>
            <person name="Heylen K."/>
            <person name="Keltjens J."/>
        </authorList>
    </citation>
    <scope>NUCLEOTIDE SEQUENCE [LARGE SCALE GENOMIC DNA]</scope>
    <source>
        <strain evidence="8">LMG 21833T</strain>
    </source>
</reference>
<dbReference type="GO" id="GO:0005886">
    <property type="term" value="C:plasma membrane"/>
    <property type="evidence" value="ECO:0007669"/>
    <property type="project" value="UniProtKB-SubCell"/>
</dbReference>
<organism evidence="7 8">
    <name type="scientific">Neobacillus bataviensis LMG 21833</name>
    <dbReference type="NCBI Taxonomy" id="1117379"/>
    <lineage>
        <taxon>Bacteria</taxon>
        <taxon>Bacillati</taxon>
        <taxon>Bacillota</taxon>
        <taxon>Bacilli</taxon>
        <taxon>Bacillales</taxon>
        <taxon>Bacillaceae</taxon>
        <taxon>Neobacillus</taxon>
    </lineage>
</organism>
<comment type="subcellular location">
    <subcellularLocation>
        <location evidence="1">Cell membrane</location>
        <topology evidence="1">Multi-pass membrane protein</topology>
    </subcellularLocation>
</comment>
<evidence type="ECO:0000256" key="3">
    <source>
        <dbReference type="ARBA" id="ARBA00022692"/>
    </source>
</evidence>
<dbReference type="Proteomes" id="UP000006316">
    <property type="component" value="Unassembled WGS sequence"/>
</dbReference>
<feature type="transmembrane region" description="Helical" evidence="6">
    <location>
        <begin position="83"/>
        <end position="109"/>
    </location>
</feature>
<evidence type="ECO:0000256" key="5">
    <source>
        <dbReference type="ARBA" id="ARBA00023136"/>
    </source>
</evidence>